<dbReference type="eggNOG" id="KOG4231">
    <property type="taxonomic scope" value="Eukaryota"/>
</dbReference>
<accession>M2SU50</accession>
<name>M2SU50_COCSN</name>
<sequence>MSSDNCSDWLYGFQTGTDWFLACGGALQRATADFRNPHSQFPSTVLLIGKCEKDAACRALLQGRTYSRSRGIAQLQADNSTANDEYPLLVASLDIHKACSKQKPLQKHNGNLLHKVRWLSEHLSETTTETVVEIIVGKLLLLFIDVVCLFLDDFSTPEEGIHFLQRCGHHSSTSKDWKPQVILVSNRTYRRRGNLSLPMFSDIQRVLLPKESRKSLSSSRFFALKKVINSSINMVRKSRDTSKTLYSANHLNAFFELALRHVATCASTPFNFIIASRQRNRIEKDFRTNLRIFLALCTTNRVNKEAALKYIASALMLDSLPPGMHRGLIVLMFLLRRSLNECIDIFKQLSRRVFTPRPLLGNSFFTNIYRFLYSLLTDSFYGAANMEACVKEAFGSDTTLFSATTSNTGISGLKVAVTTMTVSRSRLCILSNYNGSGVRKGYVSLFVAFKLIPARARATSAAPSYFPAKFIQGVGFLQDGGAGKHNNPIGPAEWESKAIWNNKPDLAVSIGTGFARDSEVPQTVSRRLGFHDRFFSRLFRLFNAMLNAQDSWEDHLNRVPFEERHRYFRVNIALSTEPELDDVSKMTNLEDLTATFLHSYDFSSIAQALFAAAFFFELYQKPATNRTLLVCYGSIRCRSPDTRALIERILQEYPDASFTMEDGTNLGRIGDSSLCTRCGHYRKAVKLKVYHADQMKSIYLQFNQSYQTRISGFPQSMSHFARLQQLDAEFGRSDHQIADYIDSIVERRRYEQARRKRSEFT</sequence>
<dbReference type="GO" id="GO:0016020">
    <property type="term" value="C:membrane"/>
    <property type="evidence" value="ECO:0007669"/>
    <property type="project" value="TreeGrafter"/>
</dbReference>
<dbReference type="HOGENOM" id="CLU_003059_1_1_1"/>
<dbReference type="CDD" id="cd07199">
    <property type="entry name" value="Pat17_PNPLA8_PNPLA9_like"/>
    <property type="match status" value="1"/>
</dbReference>
<evidence type="ECO:0000313" key="2">
    <source>
        <dbReference type="Proteomes" id="UP000016934"/>
    </source>
</evidence>
<dbReference type="AlphaFoldDB" id="M2SU50"/>
<dbReference type="SUPFAM" id="SSF52151">
    <property type="entry name" value="FabD/lysophospholipase-like"/>
    <property type="match status" value="1"/>
</dbReference>
<reference evidence="1 2" key="1">
    <citation type="journal article" date="2012" name="PLoS Pathog.">
        <title>Diverse lifestyles and strategies of plant pathogenesis encoded in the genomes of eighteen Dothideomycetes fungi.</title>
        <authorList>
            <person name="Ohm R.A."/>
            <person name="Feau N."/>
            <person name="Henrissat B."/>
            <person name="Schoch C.L."/>
            <person name="Horwitz B.A."/>
            <person name="Barry K.W."/>
            <person name="Condon B.J."/>
            <person name="Copeland A.C."/>
            <person name="Dhillon B."/>
            <person name="Glaser F."/>
            <person name="Hesse C.N."/>
            <person name="Kosti I."/>
            <person name="LaButti K."/>
            <person name="Lindquist E.A."/>
            <person name="Lucas S."/>
            <person name="Salamov A.A."/>
            <person name="Bradshaw R.E."/>
            <person name="Ciuffetti L."/>
            <person name="Hamelin R.C."/>
            <person name="Kema G.H.J."/>
            <person name="Lawrence C."/>
            <person name="Scott J.A."/>
            <person name="Spatafora J.W."/>
            <person name="Turgeon B.G."/>
            <person name="de Wit P.J.G.M."/>
            <person name="Zhong S."/>
            <person name="Goodwin S.B."/>
            <person name="Grigoriev I.V."/>
        </authorList>
    </citation>
    <scope>NUCLEOTIDE SEQUENCE [LARGE SCALE GENOMIC DNA]</scope>
    <source>
        <strain evidence="2">ND90Pr / ATCC 201652</strain>
    </source>
</reference>
<evidence type="ECO:0000313" key="1">
    <source>
        <dbReference type="EMBL" id="EMD65820.1"/>
    </source>
</evidence>
<protein>
    <recommendedName>
        <fullName evidence="3">PNPLA domain-containing protein</fullName>
    </recommendedName>
</protein>
<evidence type="ECO:0008006" key="3">
    <source>
        <dbReference type="Google" id="ProtNLM"/>
    </source>
</evidence>
<reference evidence="2" key="2">
    <citation type="journal article" date="2013" name="PLoS Genet.">
        <title>Comparative genome structure, secondary metabolite, and effector coding capacity across Cochliobolus pathogens.</title>
        <authorList>
            <person name="Condon B.J."/>
            <person name="Leng Y."/>
            <person name="Wu D."/>
            <person name="Bushley K.E."/>
            <person name="Ohm R.A."/>
            <person name="Otillar R."/>
            <person name="Martin J."/>
            <person name="Schackwitz W."/>
            <person name="Grimwood J."/>
            <person name="MohdZainudin N."/>
            <person name="Xue C."/>
            <person name="Wang R."/>
            <person name="Manning V.A."/>
            <person name="Dhillon B."/>
            <person name="Tu Z.J."/>
            <person name="Steffenson B.J."/>
            <person name="Salamov A."/>
            <person name="Sun H."/>
            <person name="Lowry S."/>
            <person name="LaButti K."/>
            <person name="Han J."/>
            <person name="Copeland A."/>
            <person name="Lindquist E."/>
            <person name="Barry K."/>
            <person name="Schmutz J."/>
            <person name="Baker S.E."/>
            <person name="Ciuffetti L.M."/>
            <person name="Grigoriev I.V."/>
            <person name="Zhong S."/>
            <person name="Turgeon B.G."/>
        </authorList>
    </citation>
    <scope>NUCLEOTIDE SEQUENCE [LARGE SCALE GENOMIC DNA]</scope>
    <source>
        <strain evidence="2">ND90Pr / ATCC 201652</strain>
    </source>
</reference>
<dbReference type="Gene3D" id="3.40.1090.10">
    <property type="entry name" value="Cytosolic phospholipase A2 catalytic domain"/>
    <property type="match status" value="1"/>
</dbReference>
<dbReference type="GO" id="GO:0047499">
    <property type="term" value="F:calcium-independent phospholipase A2 activity"/>
    <property type="evidence" value="ECO:0007669"/>
    <property type="project" value="TreeGrafter"/>
</dbReference>
<gene>
    <name evidence="1" type="ORF">COCSADRAFT_355194</name>
</gene>
<dbReference type="GO" id="GO:0019369">
    <property type="term" value="P:arachidonate metabolic process"/>
    <property type="evidence" value="ECO:0007669"/>
    <property type="project" value="TreeGrafter"/>
</dbReference>
<dbReference type="RefSeq" id="XP_007698864.1">
    <property type="nucleotide sequence ID" value="XM_007700674.1"/>
</dbReference>
<dbReference type="GeneID" id="19138343"/>
<dbReference type="OrthoDB" id="194358at2759"/>
<dbReference type="OMA" id="WESKAIW"/>
<dbReference type="Proteomes" id="UP000016934">
    <property type="component" value="Unassembled WGS sequence"/>
</dbReference>
<keyword evidence="2" id="KW-1185">Reference proteome</keyword>
<dbReference type="InterPro" id="IPR016035">
    <property type="entry name" value="Acyl_Trfase/lysoPLipase"/>
</dbReference>
<dbReference type="PANTHER" id="PTHR24185:SF8">
    <property type="entry name" value="PNPLA DOMAIN-CONTAINING PROTEIN"/>
    <property type="match status" value="1"/>
</dbReference>
<dbReference type="PANTHER" id="PTHR24185">
    <property type="entry name" value="CALCIUM-INDEPENDENT PHOSPHOLIPASE A2-GAMMA"/>
    <property type="match status" value="1"/>
</dbReference>
<dbReference type="EMBL" id="KB445641">
    <property type="protein sequence ID" value="EMD65820.1"/>
    <property type="molecule type" value="Genomic_DNA"/>
</dbReference>
<proteinExistence type="predicted"/>
<organism evidence="1 2">
    <name type="scientific">Cochliobolus sativus (strain ND90Pr / ATCC 201652)</name>
    <name type="common">Common root rot and spot blotch fungus</name>
    <name type="synonym">Bipolaris sorokiniana</name>
    <dbReference type="NCBI Taxonomy" id="665912"/>
    <lineage>
        <taxon>Eukaryota</taxon>
        <taxon>Fungi</taxon>
        <taxon>Dikarya</taxon>
        <taxon>Ascomycota</taxon>
        <taxon>Pezizomycotina</taxon>
        <taxon>Dothideomycetes</taxon>
        <taxon>Pleosporomycetidae</taxon>
        <taxon>Pleosporales</taxon>
        <taxon>Pleosporineae</taxon>
        <taxon>Pleosporaceae</taxon>
        <taxon>Bipolaris</taxon>
    </lineage>
</organism>
<dbReference type="KEGG" id="bsc:COCSADRAFT_355194"/>